<reference evidence="2" key="1">
    <citation type="submission" date="2005-09" db="EMBL/GenBank/DDBJ databases">
        <authorList>
            <person name="Mural R.J."/>
            <person name="Li P.W."/>
            <person name="Adams M.D."/>
            <person name="Amanatides P.G."/>
            <person name="Baden-Tillson H."/>
            <person name="Barnstead M."/>
            <person name="Chin S.H."/>
            <person name="Dew I."/>
            <person name="Evans C.A."/>
            <person name="Ferriera S."/>
            <person name="Flanigan M."/>
            <person name="Fosler C."/>
            <person name="Glodek A."/>
            <person name="Gu Z."/>
            <person name="Holt R.A."/>
            <person name="Jennings D."/>
            <person name="Kraft C.L."/>
            <person name="Lu F."/>
            <person name="Nguyen T."/>
            <person name="Nusskern D.R."/>
            <person name="Pfannkoch C.M."/>
            <person name="Sitter C."/>
            <person name="Sutton G.G."/>
            <person name="Venter J.C."/>
            <person name="Wang Z."/>
            <person name="Woodage T."/>
            <person name="Zheng X.H."/>
            <person name="Zhong F."/>
        </authorList>
    </citation>
    <scope>NUCLEOTIDE SEQUENCE [LARGE SCALE GENOMIC DNA]</scope>
    <source>
        <strain>BN</strain>
        <strain evidence="2">Sprague-Dawley</strain>
    </source>
</reference>
<name>A6K7V1_RAT</name>
<dbReference type="EMBL" id="CH474027">
    <property type="protein sequence ID" value="EDL76643.1"/>
    <property type="molecule type" value="Genomic_DNA"/>
</dbReference>
<dbReference type="Proteomes" id="UP000234681">
    <property type="component" value="Chromosome 7"/>
</dbReference>
<dbReference type="AlphaFoldDB" id="A6K7V1"/>
<accession>A6K7V1</accession>
<organism evidence="1 2">
    <name type="scientific">Rattus norvegicus</name>
    <name type="common">Rat</name>
    <dbReference type="NCBI Taxonomy" id="10116"/>
    <lineage>
        <taxon>Eukaryota</taxon>
        <taxon>Metazoa</taxon>
        <taxon>Chordata</taxon>
        <taxon>Craniata</taxon>
        <taxon>Vertebrata</taxon>
        <taxon>Euteleostomi</taxon>
        <taxon>Mammalia</taxon>
        <taxon>Eutheria</taxon>
        <taxon>Euarchontoglires</taxon>
        <taxon>Glires</taxon>
        <taxon>Rodentia</taxon>
        <taxon>Myomorpha</taxon>
        <taxon>Muroidea</taxon>
        <taxon>Muridae</taxon>
        <taxon>Murinae</taxon>
        <taxon>Rattus</taxon>
    </lineage>
</organism>
<evidence type="ECO:0000313" key="2">
    <source>
        <dbReference type="Proteomes" id="UP000234681"/>
    </source>
</evidence>
<gene>
    <name evidence="1" type="ORF">rCG_59212</name>
</gene>
<protein>
    <submittedName>
        <fullName evidence="1">RCG59212</fullName>
    </submittedName>
</protein>
<proteinExistence type="predicted"/>
<sequence>MPRNTGFLKLGYFQLKPKEFEPQEFIVT</sequence>
<evidence type="ECO:0000313" key="1">
    <source>
        <dbReference type="EMBL" id="EDL76643.1"/>
    </source>
</evidence>